<feature type="transmembrane region" description="Helical" evidence="6">
    <location>
        <begin position="51"/>
        <end position="72"/>
    </location>
</feature>
<organism evidence="7 8">
    <name type="scientific">Flavobacterium myungsuense</name>
    <dbReference type="NCBI Taxonomy" id="651823"/>
    <lineage>
        <taxon>Bacteria</taxon>
        <taxon>Pseudomonadati</taxon>
        <taxon>Bacteroidota</taxon>
        <taxon>Flavobacteriia</taxon>
        <taxon>Flavobacteriales</taxon>
        <taxon>Flavobacteriaceae</taxon>
        <taxon>Flavobacterium</taxon>
    </lineage>
</organism>
<dbReference type="Pfam" id="PF03073">
    <property type="entry name" value="TspO_MBR"/>
    <property type="match status" value="1"/>
</dbReference>
<dbReference type="Proteomes" id="UP001597051">
    <property type="component" value="Unassembled WGS sequence"/>
</dbReference>
<dbReference type="RefSeq" id="WP_379756326.1">
    <property type="nucleotide sequence ID" value="NZ_JBHSYB010000025.1"/>
</dbReference>
<comment type="caution">
    <text evidence="7">The sequence shown here is derived from an EMBL/GenBank/DDBJ whole genome shotgun (WGS) entry which is preliminary data.</text>
</comment>
<protein>
    <submittedName>
        <fullName evidence="7">TspO/MBR family protein</fullName>
    </submittedName>
</protein>
<gene>
    <name evidence="7" type="ORF">ACFQ0S_06110</name>
</gene>
<keyword evidence="8" id="KW-1185">Reference proteome</keyword>
<dbReference type="EMBL" id="JBHTIZ010000013">
    <property type="protein sequence ID" value="MFD0984050.1"/>
    <property type="molecule type" value="Genomic_DNA"/>
</dbReference>
<dbReference type="PANTHER" id="PTHR10057:SF0">
    <property type="entry name" value="TRANSLOCATOR PROTEIN"/>
    <property type="match status" value="1"/>
</dbReference>
<accession>A0ABW3J2B0</accession>
<feature type="transmembrane region" description="Helical" evidence="6">
    <location>
        <begin position="84"/>
        <end position="104"/>
    </location>
</feature>
<comment type="subcellular location">
    <subcellularLocation>
        <location evidence="1">Membrane</location>
        <topology evidence="1">Multi-pass membrane protein</topology>
    </subcellularLocation>
</comment>
<evidence type="ECO:0000256" key="1">
    <source>
        <dbReference type="ARBA" id="ARBA00004141"/>
    </source>
</evidence>
<feature type="transmembrane region" description="Helical" evidence="6">
    <location>
        <begin position="12"/>
        <end position="31"/>
    </location>
</feature>
<keyword evidence="3 6" id="KW-0812">Transmembrane</keyword>
<feature type="transmembrane region" description="Helical" evidence="6">
    <location>
        <begin position="137"/>
        <end position="159"/>
    </location>
</feature>
<dbReference type="InterPro" id="IPR004307">
    <property type="entry name" value="TspO_MBR"/>
</dbReference>
<keyword evidence="4 6" id="KW-1133">Transmembrane helix</keyword>
<dbReference type="CDD" id="cd15904">
    <property type="entry name" value="TSPO_MBR"/>
    <property type="match status" value="1"/>
</dbReference>
<evidence type="ECO:0000256" key="6">
    <source>
        <dbReference type="SAM" id="Phobius"/>
    </source>
</evidence>
<proteinExistence type="inferred from homology"/>
<dbReference type="PIRSF" id="PIRSF005859">
    <property type="entry name" value="PBR"/>
    <property type="match status" value="1"/>
</dbReference>
<evidence type="ECO:0000256" key="4">
    <source>
        <dbReference type="ARBA" id="ARBA00022989"/>
    </source>
</evidence>
<keyword evidence="5 6" id="KW-0472">Membrane</keyword>
<sequence>METLTTIPNNWKLVICIIICEVAGIISGLLTNTQNNIWFNAIIKPSWNPPGYIFGPVWTVLYLLMAISLWIVWKSDAFEDQKMVACLIFAAQLFLNFWWTILFFKFQSPLTAFVEIIFMIVFIFFTIIRFSEISKTAAWLLVPYISWVSFAAILNYTLWNLNK</sequence>
<dbReference type="InterPro" id="IPR038330">
    <property type="entry name" value="TspO/MBR-related_sf"/>
</dbReference>
<name>A0ABW3J2B0_9FLAO</name>
<evidence type="ECO:0000256" key="2">
    <source>
        <dbReference type="ARBA" id="ARBA00007524"/>
    </source>
</evidence>
<evidence type="ECO:0000313" key="7">
    <source>
        <dbReference type="EMBL" id="MFD0984050.1"/>
    </source>
</evidence>
<dbReference type="PANTHER" id="PTHR10057">
    <property type="entry name" value="PERIPHERAL-TYPE BENZODIAZEPINE RECEPTOR"/>
    <property type="match status" value="1"/>
</dbReference>
<feature type="transmembrane region" description="Helical" evidence="6">
    <location>
        <begin position="110"/>
        <end position="130"/>
    </location>
</feature>
<reference evidence="8" key="1">
    <citation type="journal article" date="2019" name="Int. J. Syst. Evol. Microbiol.">
        <title>The Global Catalogue of Microorganisms (GCM) 10K type strain sequencing project: providing services to taxonomists for standard genome sequencing and annotation.</title>
        <authorList>
            <consortium name="The Broad Institute Genomics Platform"/>
            <consortium name="The Broad Institute Genome Sequencing Center for Infectious Disease"/>
            <person name="Wu L."/>
            <person name="Ma J."/>
        </authorList>
    </citation>
    <scope>NUCLEOTIDE SEQUENCE [LARGE SCALE GENOMIC DNA]</scope>
    <source>
        <strain evidence="8">CECT 7649</strain>
    </source>
</reference>
<comment type="similarity">
    <text evidence="2">Belongs to the TspO/BZRP family.</text>
</comment>
<evidence type="ECO:0000313" key="8">
    <source>
        <dbReference type="Proteomes" id="UP001597051"/>
    </source>
</evidence>
<evidence type="ECO:0000256" key="5">
    <source>
        <dbReference type="ARBA" id="ARBA00023136"/>
    </source>
</evidence>
<dbReference type="Gene3D" id="1.20.1260.100">
    <property type="entry name" value="TspO/MBR protein"/>
    <property type="match status" value="1"/>
</dbReference>
<evidence type="ECO:0000256" key="3">
    <source>
        <dbReference type="ARBA" id="ARBA00022692"/>
    </source>
</evidence>